<dbReference type="InterPro" id="IPR002376">
    <property type="entry name" value="Formyl_transf_N"/>
</dbReference>
<gene>
    <name evidence="3" type="ORF">GCM10023116_44600</name>
</gene>
<dbReference type="Proteomes" id="UP001500604">
    <property type="component" value="Unassembled WGS sequence"/>
</dbReference>
<dbReference type="Gene3D" id="3.40.50.12230">
    <property type="match status" value="1"/>
</dbReference>
<organism evidence="3 4">
    <name type="scientific">Kistimonas scapharcae</name>
    <dbReference type="NCBI Taxonomy" id="1036133"/>
    <lineage>
        <taxon>Bacteria</taxon>
        <taxon>Pseudomonadati</taxon>
        <taxon>Pseudomonadota</taxon>
        <taxon>Gammaproteobacteria</taxon>
        <taxon>Oceanospirillales</taxon>
        <taxon>Endozoicomonadaceae</taxon>
        <taxon>Kistimonas</taxon>
    </lineage>
</organism>
<name>A0ABP8V9X3_9GAMM</name>
<keyword evidence="4" id="KW-1185">Reference proteome</keyword>
<dbReference type="CDD" id="cd08369">
    <property type="entry name" value="FMT_core"/>
    <property type="match status" value="1"/>
</dbReference>
<dbReference type="RefSeq" id="WP_345198692.1">
    <property type="nucleotide sequence ID" value="NZ_BAABFL010000470.1"/>
</dbReference>
<evidence type="ECO:0000256" key="1">
    <source>
        <dbReference type="SAM" id="Phobius"/>
    </source>
</evidence>
<keyword evidence="1" id="KW-0472">Membrane</keyword>
<comment type="caution">
    <text evidence="3">The sequence shown here is derived from an EMBL/GenBank/DDBJ whole genome shotgun (WGS) entry which is preliminary data.</text>
</comment>
<dbReference type="PANTHER" id="PTHR11138:SF5">
    <property type="entry name" value="METHIONYL-TRNA FORMYLTRANSFERASE, MITOCHONDRIAL"/>
    <property type="match status" value="1"/>
</dbReference>
<accession>A0ABP8V9X3</accession>
<reference evidence="4" key="1">
    <citation type="journal article" date="2019" name="Int. J. Syst. Evol. Microbiol.">
        <title>The Global Catalogue of Microorganisms (GCM) 10K type strain sequencing project: providing services to taxonomists for standard genome sequencing and annotation.</title>
        <authorList>
            <consortium name="The Broad Institute Genomics Platform"/>
            <consortium name="The Broad Institute Genome Sequencing Center for Infectious Disease"/>
            <person name="Wu L."/>
            <person name="Ma J."/>
        </authorList>
    </citation>
    <scope>NUCLEOTIDE SEQUENCE [LARGE SCALE GENOMIC DNA]</scope>
    <source>
        <strain evidence="4">JCM 17805</strain>
    </source>
</reference>
<dbReference type="PANTHER" id="PTHR11138">
    <property type="entry name" value="METHIONYL-TRNA FORMYLTRANSFERASE"/>
    <property type="match status" value="1"/>
</dbReference>
<keyword evidence="1" id="KW-1133">Transmembrane helix</keyword>
<evidence type="ECO:0000313" key="4">
    <source>
        <dbReference type="Proteomes" id="UP001500604"/>
    </source>
</evidence>
<proteinExistence type="predicted"/>
<dbReference type="InterPro" id="IPR036477">
    <property type="entry name" value="Formyl_transf_N_sf"/>
</dbReference>
<keyword evidence="1" id="KW-0812">Transmembrane</keyword>
<sequence>MNVIILYSAGHLGSAVIMNKLLAMPGVNIVGVVKAQPLTLSLRGRARVINHLKKVGWKFAWLLLWQRCIQILGYLITMVFPFLRKRLKPAWKIAVDHNIPVFHCGNINDEACQAFIRQLQPDLLISAYFSQILKKEILALPKRGVLNVHPGWLPVYKGAMAYFWVLNNGSDRGGVTVHWIDEGVDTGEILARKSFMLKAHATQESVLMYTAVIGARLLGRVLKRLMEGKDPRLHIVHTHDEDDIYYPMPGESAFESYFRQRRFFRIRDVLSVLVMKRYR</sequence>
<protein>
    <recommendedName>
        <fullName evidence="2">Formyl transferase N-terminal domain-containing protein</fullName>
    </recommendedName>
</protein>
<feature type="transmembrane region" description="Helical" evidence="1">
    <location>
        <begin position="59"/>
        <end position="83"/>
    </location>
</feature>
<dbReference type="EMBL" id="BAABFL010000470">
    <property type="protein sequence ID" value="GAA4652176.1"/>
    <property type="molecule type" value="Genomic_DNA"/>
</dbReference>
<evidence type="ECO:0000313" key="3">
    <source>
        <dbReference type="EMBL" id="GAA4652176.1"/>
    </source>
</evidence>
<evidence type="ECO:0000259" key="2">
    <source>
        <dbReference type="Pfam" id="PF00551"/>
    </source>
</evidence>
<dbReference type="Pfam" id="PF00551">
    <property type="entry name" value="Formyl_trans_N"/>
    <property type="match status" value="1"/>
</dbReference>
<feature type="domain" description="Formyl transferase N-terminal" evidence="2">
    <location>
        <begin position="108"/>
        <end position="210"/>
    </location>
</feature>
<dbReference type="SUPFAM" id="SSF53328">
    <property type="entry name" value="Formyltransferase"/>
    <property type="match status" value="1"/>
</dbReference>